<organism evidence="2 3">
    <name type="scientific">Streptomyces chrestomyceticus</name>
    <dbReference type="NCBI Taxonomy" id="68185"/>
    <lineage>
        <taxon>Bacteria</taxon>
        <taxon>Bacillati</taxon>
        <taxon>Actinomycetota</taxon>
        <taxon>Actinomycetes</taxon>
        <taxon>Kitasatosporales</taxon>
        <taxon>Streptomycetaceae</taxon>
        <taxon>Streptomyces</taxon>
    </lineage>
</organism>
<evidence type="ECO:0000313" key="3">
    <source>
        <dbReference type="Proteomes" id="UP001348265"/>
    </source>
</evidence>
<dbReference type="EMBL" id="JAVFKM010000039">
    <property type="protein sequence ID" value="MEF3119205.1"/>
    <property type="molecule type" value="Genomic_DNA"/>
</dbReference>
<evidence type="ECO:0000256" key="1">
    <source>
        <dbReference type="SAM" id="MobiDB-lite"/>
    </source>
</evidence>
<accession>A0ABU7X637</accession>
<feature type="region of interest" description="Disordered" evidence="1">
    <location>
        <begin position="1"/>
        <end position="23"/>
    </location>
</feature>
<keyword evidence="3" id="KW-1185">Reference proteome</keyword>
<reference evidence="2 3" key="1">
    <citation type="submission" date="2023-08" db="EMBL/GenBank/DDBJ databases">
        <authorList>
            <person name="Sharma P."/>
            <person name="Verma V."/>
            <person name="Mohan M.K."/>
            <person name="Dubey A.K."/>
        </authorList>
    </citation>
    <scope>NUCLEOTIDE SEQUENCE [LARGE SCALE GENOMIC DNA]</scope>
    <source>
        <strain evidence="2 3">ADP4</strain>
    </source>
</reference>
<sequence length="206" mass="21181">MISTWSTAGTTGTVGTLGITTPPVTGSRWHRSVQVFSGPPAVGAFGTGPTPAAGVTVATRSGVRTVLVHSGQPDGPAGPAGPTTPQALLGTDDHFAVDADTCAEGPWLDCADVLVHSRPRQRSGAWLRLNRVLVRHVGCRLVALPLLDGSCAVADRDGTRCLLRLAEGTGTAGPERWSQAASCLHGLLSTGHTLDGLRHVSFLTGP</sequence>
<dbReference type="RefSeq" id="WP_331790022.1">
    <property type="nucleotide sequence ID" value="NZ_JAVFKM010000039.1"/>
</dbReference>
<protein>
    <submittedName>
        <fullName evidence="2">Uncharacterized protein</fullName>
    </submittedName>
</protein>
<proteinExistence type="predicted"/>
<dbReference type="Proteomes" id="UP001348265">
    <property type="component" value="Unassembled WGS sequence"/>
</dbReference>
<evidence type="ECO:0000313" key="2">
    <source>
        <dbReference type="EMBL" id="MEF3119205.1"/>
    </source>
</evidence>
<gene>
    <name evidence="2" type="ORF">RB636_39270</name>
</gene>
<comment type="caution">
    <text evidence="2">The sequence shown here is derived from an EMBL/GenBank/DDBJ whole genome shotgun (WGS) entry which is preliminary data.</text>
</comment>
<name>A0ABU7X637_9ACTN</name>